<dbReference type="EMBL" id="BFAA01002521">
    <property type="protein sequence ID" value="GCB61820.1"/>
    <property type="molecule type" value="Genomic_DNA"/>
</dbReference>
<proteinExistence type="predicted"/>
<dbReference type="AlphaFoldDB" id="A0A401NLT7"/>
<accession>A0A401NLT7</accession>
<sequence length="75" mass="8693">MDIMLNLGSANDVATDDRLLPSFSYLWGYATEVKTLEEEKKIEFAQITLFMNSERIVKINDEVMEEFSLQFVKVP</sequence>
<protein>
    <submittedName>
        <fullName evidence="1">Uncharacterized protein</fullName>
    </submittedName>
</protein>
<reference evidence="1 2" key="1">
    <citation type="journal article" date="2018" name="Nat. Ecol. Evol.">
        <title>Shark genomes provide insights into elasmobranch evolution and the origin of vertebrates.</title>
        <authorList>
            <person name="Hara Y"/>
            <person name="Yamaguchi K"/>
            <person name="Onimaru K"/>
            <person name="Kadota M"/>
            <person name="Koyanagi M"/>
            <person name="Keeley SD"/>
            <person name="Tatsumi K"/>
            <person name="Tanaka K"/>
            <person name="Motone F"/>
            <person name="Kageyama Y"/>
            <person name="Nozu R"/>
            <person name="Adachi N"/>
            <person name="Nishimura O"/>
            <person name="Nakagawa R"/>
            <person name="Tanegashima C"/>
            <person name="Kiyatake I"/>
            <person name="Matsumoto R"/>
            <person name="Murakumo K"/>
            <person name="Nishida K"/>
            <person name="Terakita A"/>
            <person name="Kuratani S"/>
            <person name="Sato K"/>
            <person name="Hyodo S Kuraku.S."/>
        </authorList>
    </citation>
    <scope>NUCLEOTIDE SEQUENCE [LARGE SCALE GENOMIC DNA]</scope>
</reference>
<name>A0A401NLT7_SCYTO</name>
<evidence type="ECO:0000313" key="2">
    <source>
        <dbReference type="Proteomes" id="UP000288216"/>
    </source>
</evidence>
<comment type="caution">
    <text evidence="1">The sequence shown here is derived from an EMBL/GenBank/DDBJ whole genome shotgun (WGS) entry which is preliminary data.</text>
</comment>
<keyword evidence="2" id="KW-1185">Reference proteome</keyword>
<dbReference type="Proteomes" id="UP000288216">
    <property type="component" value="Unassembled WGS sequence"/>
</dbReference>
<evidence type="ECO:0000313" key="1">
    <source>
        <dbReference type="EMBL" id="GCB61820.1"/>
    </source>
</evidence>
<organism evidence="1 2">
    <name type="scientific">Scyliorhinus torazame</name>
    <name type="common">Cloudy catshark</name>
    <name type="synonym">Catulus torazame</name>
    <dbReference type="NCBI Taxonomy" id="75743"/>
    <lineage>
        <taxon>Eukaryota</taxon>
        <taxon>Metazoa</taxon>
        <taxon>Chordata</taxon>
        <taxon>Craniata</taxon>
        <taxon>Vertebrata</taxon>
        <taxon>Chondrichthyes</taxon>
        <taxon>Elasmobranchii</taxon>
        <taxon>Galeomorphii</taxon>
        <taxon>Galeoidea</taxon>
        <taxon>Carcharhiniformes</taxon>
        <taxon>Scyliorhinidae</taxon>
        <taxon>Scyliorhinus</taxon>
    </lineage>
</organism>
<gene>
    <name evidence="1" type="ORF">scyTo_0007117</name>
</gene>